<dbReference type="GeneID" id="98641394"/>
<evidence type="ECO:0000259" key="2">
    <source>
        <dbReference type="Pfam" id="PF13439"/>
    </source>
</evidence>
<gene>
    <name evidence="3" type="ORF">D778_00083</name>
</gene>
<dbReference type="PANTHER" id="PTHR12526">
    <property type="entry name" value="GLYCOSYLTRANSFERASE"/>
    <property type="match status" value="1"/>
</dbReference>
<reference evidence="3 4" key="1">
    <citation type="submission" date="2012-12" db="EMBL/GenBank/DDBJ databases">
        <title>Genome assembly of Formosa sp. AK20.</title>
        <authorList>
            <person name="Kumar R."/>
            <person name="Khatri I."/>
            <person name="Vaidya B."/>
            <person name="Subramanian S."/>
            <person name="Pinnaka A."/>
        </authorList>
    </citation>
    <scope>NUCLEOTIDE SEQUENCE [LARGE SCALE GENOMIC DNA]</scope>
    <source>
        <strain evidence="3 4">AK20</strain>
    </source>
</reference>
<name>M7MJ10_9FLAO</name>
<sequence length="362" mass="41225">MRSKKINIVFVIPSLAAGGAERILSFVAQNVNKELFKTTLLVTGYQKDTVYHLTDLEIVYLNKPRVLKSFFSIFSYIKKNKPDVVVSSIVHLNVLIAFMSPFFSNTKFVAREANVLSVLNKYNPSSSIFFSKRVINLAYKLVDCIICQSTDMQQDMVTYFHVKKSKTVLINNPITNNFNLKTRTKSEQDTIRFITIGRLSKEKGHLRIIEALSQVDFPFKYTIIGNGKEKETIFESIKQNGFMDKIEYVAFTKEVDTYLAKSDLFLQGSFVEGFPNVLIESCVVGTPILAFRAPGGLDEIIEIGENGYIAETTEEFINYLNNINKSYDFNPETVSQVVKQRFSKDKIISKYESLFLNLVNSN</sequence>
<dbReference type="CDD" id="cd03811">
    <property type="entry name" value="GT4_GT28_WabH-like"/>
    <property type="match status" value="1"/>
</dbReference>
<dbReference type="PATRIC" id="fig|1137281.3.peg.1517"/>
<dbReference type="Proteomes" id="UP000012024">
    <property type="component" value="Unassembled WGS sequence"/>
</dbReference>
<dbReference type="InterPro" id="IPR028098">
    <property type="entry name" value="Glyco_trans_4-like_N"/>
</dbReference>
<evidence type="ECO:0000259" key="1">
    <source>
        <dbReference type="Pfam" id="PF00534"/>
    </source>
</evidence>
<accession>M7MJ10</accession>
<feature type="domain" description="Glycosyl transferase family 1" evidence="1">
    <location>
        <begin position="184"/>
        <end position="323"/>
    </location>
</feature>
<dbReference type="PANTHER" id="PTHR12526:SF630">
    <property type="entry name" value="GLYCOSYLTRANSFERASE"/>
    <property type="match status" value="1"/>
</dbReference>
<evidence type="ECO:0000313" key="3">
    <source>
        <dbReference type="EMBL" id="EMQ95086.1"/>
    </source>
</evidence>
<dbReference type="eggNOG" id="COG0438">
    <property type="taxonomic scope" value="Bacteria"/>
</dbReference>
<feature type="domain" description="Glycosyltransferase subfamily 4-like N-terminal" evidence="2">
    <location>
        <begin position="18"/>
        <end position="174"/>
    </location>
</feature>
<dbReference type="Gene3D" id="3.40.50.2000">
    <property type="entry name" value="Glycogen Phosphorylase B"/>
    <property type="match status" value="2"/>
</dbReference>
<dbReference type="GO" id="GO:0016757">
    <property type="term" value="F:glycosyltransferase activity"/>
    <property type="evidence" value="ECO:0007669"/>
    <property type="project" value="InterPro"/>
</dbReference>
<dbReference type="OrthoDB" id="791981at2"/>
<proteinExistence type="predicted"/>
<protein>
    <submittedName>
        <fullName evidence="3">Glycosyl transferase, group 1</fullName>
    </submittedName>
</protein>
<dbReference type="Pfam" id="PF00534">
    <property type="entry name" value="Glycos_transf_1"/>
    <property type="match status" value="1"/>
</dbReference>
<dbReference type="SUPFAM" id="SSF53756">
    <property type="entry name" value="UDP-Glycosyltransferase/glycogen phosphorylase"/>
    <property type="match status" value="1"/>
</dbReference>
<evidence type="ECO:0000313" key="4">
    <source>
        <dbReference type="Proteomes" id="UP000012024"/>
    </source>
</evidence>
<keyword evidence="4" id="KW-1185">Reference proteome</keyword>
<dbReference type="AlphaFoldDB" id="M7MJ10"/>
<dbReference type="Pfam" id="PF13439">
    <property type="entry name" value="Glyco_transf_4"/>
    <property type="match status" value="1"/>
</dbReference>
<dbReference type="EMBL" id="ANLA01000010">
    <property type="protein sequence ID" value="EMQ95086.1"/>
    <property type="molecule type" value="Genomic_DNA"/>
</dbReference>
<dbReference type="InterPro" id="IPR001296">
    <property type="entry name" value="Glyco_trans_1"/>
</dbReference>
<keyword evidence="3" id="KW-0808">Transferase</keyword>
<comment type="caution">
    <text evidence="3">The sequence shown here is derived from an EMBL/GenBank/DDBJ whole genome shotgun (WGS) entry which is preliminary data.</text>
</comment>
<dbReference type="RefSeq" id="WP_007649291.1">
    <property type="nucleotide sequence ID" value="NZ_ANLA01000010.1"/>
</dbReference>
<organism evidence="3 4">
    <name type="scientific">Xanthomarina gelatinilytica</name>
    <dbReference type="NCBI Taxonomy" id="1137281"/>
    <lineage>
        <taxon>Bacteria</taxon>
        <taxon>Pseudomonadati</taxon>
        <taxon>Bacteroidota</taxon>
        <taxon>Flavobacteriia</taxon>
        <taxon>Flavobacteriales</taxon>
        <taxon>Flavobacteriaceae</taxon>
        <taxon>Xanthomarina</taxon>
    </lineage>
</organism>